<evidence type="ECO:0000313" key="2">
    <source>
        <dbReference type="EMBL" id="GGK05285.1"/>
    </source>
</evidence>
<keyword evidence="3" id="KW-1185">Reference proteome</keyword>
<comment type="caution">
    <text evidence="2">The sequence shown here is derived from an EMBL/GenBank/DDBJ whole genome shotgun (WGS) entry which is preliminary data.</text>
</comment>
<organism evidence="2 3">
    <name type="scientific">Calditerricola satsumensis</name>
    <dbReference type="NCBI Taxonomy" id="373054"/>
    <lineage>
        <taxon>Bacteria</taxon>
        <taxon>Bacillati</taxon>
        <taxon>Bacillota</taxon>
        <taxon>Bacilli</taxon>
        <taxon>Bacillales</taxon>
        <taxon>Bacillaceae</taxon>
        <taxon>Calditerricola</taxon>
    </lineage>
</organism>
<reference evidence="2" key="1">
    <citation type="journal article" date="2014" name="Int. J. Syst. Evol. Microbiol.">
        <title>Complete genome sequence of Corynebacterium casei LMG S-19264T (=DSM 44701T), isolated from a smear-ripened cheese.</title>
        <authorList>
            <consortium name="US DOE Joint Genome Institute (JGI-PGF)"/>
            <person name="Walter F."/>
            <person name="Albersmeier A."/>
            <person name="Kalinowski J."/>
            <person name="Ruckert C."/>
        </authorList>
    </citation>
    <scope>NUCLEOTIDE SEQUENCE</scope>
    <source>
        <strain evidence="2">JCM 14719</strain>
    </source>
</reference>
<keyword evidence="1" id="KW-0175">Coiled coil</keyword>
<dbReference type="AlphaFoldDB" id="A0A8J3BCP4"/>
<dbReference type="RefSeq" id="WP_188817811.1">
    <property type="nucleotide sequence ID" value="NZ_BMOF01000045.1"/>
</dbReference>
<sequence>MKAQTFTLWKRSGGYGDALAAIGLARLLYVLTGQNPLVREEPGAFAVVLPEPVDLDALDYGRLRHNPGYRYVRLKADDDQAPESDFLDYEKERARYVAWRDLRKKARAGRALSDEERRQLEAAQPRSDWGLWQSLNVLQALGTYNKLHAAFRNAHPQELVEAVKAKLAAMAQGIPVWTVDTAFSPVVSAVQAFNPTVGKGINRPKPDGAPVANLPKTYADWFEEYLRYLGVEAGLCAYGLGEDYKFLAVVPGRVDAAVLEQVLIREFRALSQRFRYGSILLDIQSALELAKLLLHHVEAGDWTPRDVIRGVQAAYFKSLGSGRALMNLSFIGLPGWFPVRTADDVEAWMNLLEEHLRLVRALDEEKAEEAELLEAYRDFVSGGDWRALLLFFAGYGMTLFRARERAAQRAASMPSPKQSLLEVLVVKGYPHYAEIVRNPGFQAIAKAMRLATVAEQYHKARGQQVFAIHYDLFQKLKQHARFPDQLLAIVMDFVAEYNRENARREEQLARKGQGGRRRPNITTGEVEQFVALFDAHRQHSEALALLLIAYASSREDRTAEGEAAVEAATGEAADDADVYTVPIDEA</sequence>
<proteinExistence type="predicted"/>
<dbReference type="Proteomes" id="UP000637720">
    <property type="component" value="Unassembled WGS sequence"/>
</dbReference>
<name>A0A8J3BCP4_9BACI</name>
<feature type="coiled-coil region" evidence="1">
    <location>
        <begin position="345"/>
        <end position="372"/>
    </location>
</feature>
<gene>
    <name evidence="2" type="ORF">GCM10007043_19120</name>
</gene>
<evidence type="ECO:0000313" key="3">
    <source>
        <dbReference type="Proteomes" id="UP000637720"/>
    </source>
</evidence>
<accession>A0A8J3BCP4</accession>
<evidence type="ECO:0000256" key="1">
    <source>
        <dbReference type="SAM" id="Coils"/>
    </source>
</evidence>
<reference evidence="2" key="2">
    <citation type="submission" date="2020-09" db="EMBL/GenBank/DDBJ databases">
        <authorList>
            <person name="Sun Q."/>
            <person name="Ohkuma M."/>
        </authorList>
    </citation>
    <scope>NUCLEOTIDE SEQUENCE</scope>
    <source>
        <strain evidence="2">JCM 14719</strain>
    </source>
</reference>
<protein>
    <submittedName>
        <fullName evidence="2">Uncharacterized protein</fullName>
    </submittedName>
</protein>
<dbReference type="EMBL" id="BMOF01000045">
    <property type="protein sequence ID" value="GGK05285.1"/>
    <property type="molecule type" value="Genomic_DNA"/>
</dbReference>